<dbReference type="Proteomes" id="UP000465810">
    <property type="component" value="Unassembled WGS sequence"/>
</dbReference>
<organism evidence="4 5">
    <name type="scientific">Novosphingobium silvae</name>
    <dbReference type="NCBI Taxonomy" id="2692619"/>
    <lineage>
        <taxon>Bacteria</taxon>
        <taxon>Pseudomonadati</taxon>
        <taxon>Pseudomonadota</taxon>
        <taxon>Alphaproteobacteria</taxon>
        <taxon>Sphingomonadales</taxon>
        <taxon>Sphingomonadaceae</taxon>
        <taxon>Novosphingobium</taxon>
    </lineage>
</organism>
<dbReference type="InterPro" id="IPR050546">
    <property type="entry name" value="Glycosyl_Hydrlase_16"/>
</dbReference>
<evidence type="ECO:0000259" key="3">
    <source>
        <dbReference type="PROSITE" id="PS51762"/>
    </source>
</evidence>
<keyword evidence="4" id="KW-0378">Hydrolase</keyword>
<comment type="caution">
    <text evidence="4">The sequence shown here is derived from an EMBL/GenBank/DDBJ whole genome shotgun (WGS) entry which is preliminary data.</text>
</comment>
<dbReference type="EMBL" id="WVTD01000038">
    <property type="protein sequence ID" value="MYM00276.1"/>
    <property type="molecule type" value="Genomic_DNA"/>
</dbReference>
<dbReference type="SUPFAM" id="SSF49899">
    <property type="entry name" value="Concanavalin A-like lectins/glucanases"/>
    <property type="match status" value="1"/>
</dbReference>
<reference evidence="4 5" key="1">
    <citation type="submission" date="2019-12" db="EMBL/GenBank/DDBJ databases">
        <authorList>
            <person name="Feng G."/>
            <person name="Zhu H."/>
        </authorList>
    </citation>
    <scope>NUCLEOTIDE SEQUENCE [LARGE SCALE GENOMIC DNA]</scope>
    <source>
        <strain evidence="4 5">FGD1</strain>
    </source>
</reference>
<dbReference type="PROSITE" id="PS51762">
    <property type="entry name" value="GH16_2"/>
    <property type="match status" value="1"/>
</dbReference>
<accession>A0A7X4GKC9</accession>
<comment type="similarity">
    <text evidence="1">Belongs to the glycosyl hydrolase 16 family.</text>
</comment>
<evidence type="ECO:0000256" key="1">
    <source>
        <dbReference type="ARBA" id="ARBA00006865"/>
    </source>
</evidence>
<sequence length="281" mass="30934">MILVAFAPLAPALAANALDGLGAPVFDERFDRFDHGIDQRRPLRPHRWRTVFGHGGARSVSNRQMSAGSFASDAWFSGMTPAGPGARPLGLDPFLHERGELTILARPTPKSLRPLAWNKPFYGGAITTKFSFSQKFGYFEIEARLPAGKGMWPAFWLMPVDGTWPDAGEIDVFEGLGNPRMIFCTVIAGKQKKATRVKLDFDASAGFHRYGVLWGPSELTWFVDRRVVASAPTPTALTNREAYMIANLAVGGAWGGYPDADTSFPGRYQIRRITAWPHPGR</sequence>
<name>A0A7X4GKC9_9SPHN</name>
<feature type="signal peptide" evidence="2">
    <location>
        <begin position="1"/>
        <end position="17"/>
    </location>
</feature>
<dbReference type="CDD" id="cd08023">
    <property type="entry name" value="GH16_laminarinase_like"/>
    <property type="match status" value="1"/>
</dbReference>
<feature type="domain" description="GH16" evidence="3">
    <location>
        <begin position="46"/>
        <end position="281"/>
    </location>
</feature>
<dbReference type="GO" id="GO:0005975">
    <property type="term" value="P:carbohydrate metabolic process"/>
    <property type="evidence" value="ECO:0007669"/>
    <property type="project" value="InterPro"/>
</dbReference>
<dbReference type="GO" id="GO:0004553">
    <property type="term" value="F:hydrolase activity, hydrolyzing O-glycosyl compounds"/>
    <property type="evidence" value="ECO:0007669"/>
    <property type="project" value="InterPro"/>
</dbReference>
<evidence type="ECO:0000256" key="2">
    <source>
        <dbReference type="SAM" id="SignalP"/>
    </source>
</evidence>
<feature type="chain" id="PRO_5030847422" evidence="2">
    <location>
        <begin position="18"/>
        <end position="281"/>
    </location>
</feature>
<evidence type="ECO:0000313" key="5">
    <source>
        <dbReference type="Proteomes" id="UP000465810"/>
    </source>
</evidence>
<evidence type="ECO:0000313" key="4">
    <source>
        <dbReference type="EMBL" id="MYM00276.1"/>
    </source>
</evidence>
<dbReference type="InterPro" id="IPR000757">
    <property type="entry name" value="Beta-glucanase-like"/>
</dbReference>
<keyword evidence="5" id="KW-1185">Reference proteome</keyword>
<dbReference type="Pfam" id="PF00722">
    <property type="entry name" value="Glyco_hydro_16"/>
    <property type="match status" value="1"/>
</dbReference>
<protein>
    <submittedName>
        <fullName evidence="4">Family 16 glycosylhydrolase</fullName>
    </submittedName>
</protein>
<dbReference type="PANTHER" id="PTHR10963">
    <property type="entry name" value="GLYCOSYL HYDROLASE-RELATED"/>
    <property type="match status" value="1"/>
</dbReference>
<keyword evidence="2" id="KW-0732">Signal</keyword>
<dbReference type="Gene3D" id="2.60.120.200">
    <property type="match status" value="1"/>
</dbReference>
<proteinExistence type="inferred from homology"/>
<gene>
    <name evidence="4" type="ORF">GR702_21255</name>
</gene>
<dbReference type="PANTHER" id="PTHR10963:SF55">
    <property type="entry name" value="GLYCOSIDE HYDROLASE FAMILY 16 PROTEIN"/>
    <property type="match status" value="1"/>
</dbReference>
<dbReference type="AlphaFoldDB" id="A0A7X4GKC9"/>
<dbReference type="InterPro" id="IPR013320">
    <property type="entry name" value="ConA-like_dom_sf"/>
</dbReference>
<dbReference type="RefSeq" id="WP_160987538.1">
    <property type="nucleotide sequence ID" value="NZ_WVTD01000038.1"/>
</dbReference>